<evidence type="ECO:0000256" key="1">
    <source>
        <dbReference type="SAM" id="Phobius"/>
    </source>
</evidence>
<reference evidence="2" key="1">
    <citation type="submission" date="2018-05" db="EMBL/GenBank/DDBJ databases">
        <authorList>
            <person name="Lanie J.A."/>
            <person name="Ng W.-L."/>
            <person name="Kazmierczak K.M."/>
            <person name="Andrzejewski T.M."/>
            <person name="Davidsen T.M."/>
            <person name="Wayne K.J."/>
            <person name="Tettelin H."/>
            <person name="Glass J.I."/>
            <person name="Rusch D."/>
            <person name="Podicherti R."/>
            <person name="Tsui H.-C.T."/>
            <person name="Winkler M.E."/>
        </authorList>
    </citation>
    <scope>NUCLEOTIDE SEQUENCE</scope>
</reference>
<feature type="transmembrane region" description="Helical" evidence="1">
    <location>
        <begin position="31"/>
        <end position="52"/>
    </location>
</feature>
<protein>
    <submittedName>
        <fullName evidence="2">Uncharacterized protein</fullName>
    </submittedName>
</protein>
<keyword evidence="1" id="KW-0812">Transmembrane</keyword>
<proteinExistence type="predicted"/>
<accession>A0A383CXQ1</accession>
<name>A0A383CXQ1_9ZZZZ</name>
<sequence>MAAGAVSQFLKTAAATQTMQKLLTKIALPRLGNLVPGFGFAVGLFFAGHALMRTDKEGDWNPDVVGAFAEAGAGFAGGSVKGHAVAWVLIAFIIYRE</sequence>
<dbReference type="EMBL" id="UINC01212557">
    <property type="protein sequence ID" value="SVE36941.1"/>
    <property type="molecule type" value="Genomic_DNA"/>
</dbReference>
<organism evidence="2">
    <name type="scientific">marine metagenome</name>
    <dbReference type="NCBI Taxonomy" id="408172"/>
    <lineage>
        <taxon>unclassified sequences</taxon>
        <taxon>metagenomes</taxon>
        <taxon>ecological metagenomes</taxon>
    </lineage>
</organism>
<evidence type="ECO:0000313" key="2">
    <source>
        <dbReference type="EMBL" id="SVE36941.1"/>
    </source>
</evidence>
<feature type="transmembrane region" description="Helical" evidence="1">
    <location>
        <begin position="72"/>
        <end position="95"/>
    </location>
</feature>
<dbReference type="AlphaFoldDB" id="A0A383CXQ1"/>
<keyword evidence="1" id="KW-1133">Transmembrane helix</keyword>
<keyword evidence="1" id="KW-0472">Membrane</keyword>
<gene>
    <name evidence="2" type="ORF">METZ01_LOCUS489795</name>
</gene>
<feature type="non-terminal residue" evidence="2">
    <location>
        <position position="97"/>
    </location>
</feature>